<evidence type="ECO:0000256" key="3">
    <source>
        <dbReference type="ARBA" id="ARBA00022692"/>
    </source>
</evidence>
<dbReference type="Gene3D" id="1.10.287.70">
    <property type="match status" value="1"/>
</dbReference>
<keyword evidence="7" id="KW-0325">Glycoprotein</keyword>
<dbReference type="PANTHER" id="PTHR42643">
    <property type="entry name" value="IONOTROPIC RECEPTOR 20A-RELATED"/>
    <property type="match status" value="1"/>
</dbReference>
<dbReference type="AlphaFoldDB" id="A0A7R8YT81"/>
<feature type="transmembrane region" description="Helical" evidence="8">
    <location>
        <begin position="373"/>
        <end position="390"/>
    </location>
</feature>
<organism evidence="9 10">
    <name type="scientific">Hermetia illucens</name>
    <name type="common">Black soldier fly</name>
    <dbReference type="NCBI Taxonomy" id="343691"/>
    <lineage>
        <taxon>Eukaryota</taxon>
        <taxon>Metazoa</taxon>
        <taxon>Ecdysozoa</taxon>
        <taxon>Arthropoda</taxon>
        <taxon>Hexapoda</taxon>
        <taxon>Insecta</taxon>
        <taxon>Pterygota</taxon>
        <taxon>Neoptera</taxon>
        <taxon>Endopterygota</taxon>
        <taxon>Diptera</taxon>
        <taxon>Brachycera</taxon>
        <taxon>Stratiomyomorpha</taxon>
        <taxon>Stratiomyidae</taxon>
        <taxon>Hermetiinae</taxon>
        <taxon>Hermetia</taxon>
    </lineage>
</organism>
<dbReference type="InterPro" id="IPR052192">
    <property type="entry name" value="Insect_Ionotropic_Sensory_Rcpt"/>
</dbReference>
<evidence type="ECO:0000256" key="8">
    <source>
        <dbReference type="SAM" id="Phobius"/>
    </source>
</evidence>
<feature type="transmembrane region" description="Helical" evidence="8">
    <location>
        <begin position="338"/>
        <end position="361"/>
    </location>
</feature>
<evidence type="ECO:0000256" key="1">
    <source>
        <dbReference type="ARBA" id="ARBA00004651"/>
    </source>
</evidence>
<proteinExistence type="predicted"/>
<dbReference type="InParanoid" id="A0A7R8YT81"/>
<dbReference type="Proteomes" id="UP000594454">
    <property type="component" value="Chromosome 3"/>
</dbReference>
<name>A0A7R8YT81_HERIL</name>
<feature type="transmembrane region" description="Helical" evidence="8">
    <location>
        <begin position="396"/>
        <end position="413"/>
    </location>
</feature>
<dbReference type="Gene3D" id="3.40.190.10">
    <property type="entry name" value="Periplasmic binding protein-like II"/>
    <property type="match status" value="1"/>
</dbReference>
<protein>
    <recommendedName>
        <fullName evidence="11">Ionotropic receptor</fullName>
    </recommendedName>
</protein>
<evidence type="ECO:0008006" key="11">
    <source>
        <dbReference type="Google" id="ProtNLM"/>
    </source>
</evidence>
<dbReference type="EMBL" id="LR899011">
    <property type="protein sequence ID" value="CAD7084259.1"/>
    <property type="molecule type" value="Genomic_DNA"/>
</dbReference>
<evidence type="ECO:0000256" key="5">
    <source>
        <dbReference type="ARBA" id="ARBA00023136"/>
    </source>
</evidence>
<gene>
    <name evidence="9" type="ORF">HERILL_LOCUS7164</name>
</gene>
<evidence type="ECO:0000256" key="4">
    <source>
        <dbReference type="ARBA" id="ARBA00022989"/>
    </source>
</evidence>
<evidence type="ECO:0000256" key="7">
    <source>
        <dbReference type="ARBA" id="ARBA00023180"/>
    </source>
</evidence>
<keyword evidence="10" id="KW-1185">Reference proteome</keyword>
<keyword evidence="4 8" id="KW-1133">Transmembrane helix</keyword>
<keyword evidence="3 8" id="KW-0812">Transmembrane</keyword>
<keyword evidence="2" id="KW-1003">Cell membrane</keyword>
<keyword evidence="6" id="KW-0675">Receptor</keyword>
<sequence length="647" mass="73700">MLANESVNFVRCLISLIIQRHFAALHTVLIVYNSANMTRLQLSYLDGVTEGIAKLVQDNKIIYTWMDVAELDAEDFDNSIYNNADIGTQGYICLLPNTTAFISAKYNATQRSMLRQNDRVILMLTENESPHVVLSSPHLSLYPRHLLIVPRNSTHLEFWTQQYNGIGGNYQATLLATFKTNDSSLNLESLLPDKLKDLKGKHLKVSSITYLPYTISYPAGNGTGMVEGLNTNGKTVFYEGTEGLLVREFCKVRNCTLKVKPHGPDGWGGIYENGSSDGLIGSVYTMETEFGIGCIYNWYSEELDVSRTIYKSAVTLLVPAPSLLPPYLTPVLPFSSTIWIIVIISIIITSMAFHLLNVFGIRDPFKAYKKRSFVFSTLGIVAIFFQQSFLKGRFTRPYIICLLFASMILEITYTSRFKAQMTIPQYTGLIDSSLQFVESNLKWSAPANAWILTIAESQIPFEHTLVNNFEIKSYSEMRNLTFSRKYGFGVERLSSGLYSFGPYIQEDALDYLHVINDNLFFDYTRAISIRGWPLMPSFDELVSHAFEHGLLYAWERKFVRKYLDPSTEERLLLYRNGLRNRFLKSEPTVLNEKHVSGLFFLLLLGYVLGLTCFVCELIIFNCKNTSKHFSATKSKKKKPTNYFNRSY</sequence>
<feature type="transmembrane region" description="Helical" evidence="8">
    <location>
        <begin position="598"/>
        <end position="620"/>
    </location>
</feature>
<dbReference type="OrthoDB" id="8182981at2759"/>
<accession>A0A7R8YT81</accession>
<dbReference type="GO" id="GO:0005886">
    <property type="term" value="C:plasma membrane"/>
    <property type="evidence" value="ECO:0007669"/>
    <property type="project" value="UniProtKB-SubCell"/>
</dbReference>
<reference evidence="9 10" key="1">
    <citation type="submission" date="2020-11" db="EMBL/GenBank/DDBJ databases">
        <authorList>
            <person name="Wallbank WR R."/>
            <person name="Pardo Diaz C."/>
            <person name="Kozak K."/>
            <person name="Martin S."/>
            <person name="Jiggins C."/>
            <person name="Moest M."/>
            <person name="Warren A I."/>
            <person name="Generalovic N T."/>
            <person name="Byers J.R.P. K."/>
            <person name="Montejo-Kovacevich G."/>
            <person name="Yen C E."/>
        </authorList>
    </citation>
    <scope>NUCLEOTIDE SEQUENCE [LARGE SCALE GENOMIC DNA]</scope>
</reference>
<dbReference type="PANTHER" id="PTHR42643:SF40">
    <property type="entry name" value="IONOTROPIC RECEPTOR 41A-RELATED"/>
    <property type="match status" value="1"/>
</dbReference>
<keyword evidence="5 8" id="KW-0472">Membrane</keyword>
<evidence type="ECO:0000256" key="6">
    <source>
        <dbReference type="ARBA" id="ARBA00023170"/>
    </source>
</evidence>
<evidence type="ECO:0000313" key="10">
    <source>
        <dbReference type="Proteomes" id="UP000594454"/>
    </source>
</evidence>
<evidence type="ECO:0000313" key="9">
    <source>
        <dbReference type="EMBL" id="CAD7084259.1"/>
    </source>
</evidence>
<comment type="subcellular location">
    <subcellularLocation>
        <location evidence="1">Cell membrane</location>
        <topology evidence="1">Multi-pass membrane protein</topology>
    </subcellularLocation>
</comment>
<evidence type="ECO:0000256" key="2">
    <source>
        <dbReference type="ARBA" id="ARBA00022475"/>
    </source>
</evidence>
<dbReference type="SUPFAM" id="SSF53850">
    <property type="entry name" value="Periplasmic binding protein-like II"/>
    <property type="match status" value="1"/>
</dbReference>